<evidence type="ECO:0000313" key="2">
    <source>
        <dbReference type="Proteomes" id="UP001176429"/>
    </source>
</evidence>
<dbReference type="InterPro" id="IPR042233">
    <property type="entry name" value="Cell_div_ZapA_N"/>
</dbReference>
<organism evidence="1 2">
    <name type="scientific">Hymenobacter aranciens</name>
    <dbReference type="NCBI Taxonomy" id="3063996"/>
    <lineage>
        <taxon>Bacteria</taxon>
        <taxon>Pseudomonadati</taxon>
        <taxon>Bacteroidota</taxon>
        <taxon>Cytophagia</taxon>
        <taxon>Cytophagales</taxon>
        <taxon>Hymenobacteraceae</taxon>
        <taxon>Hymenobacter</taxon>
    </lineage>
</organism>
<dbReference type="Gene3D" id="3.30.160.880">
    <property type="entry name" value="Cell division protein ZapA protomer, N-terminal domain"/>
    <property type="match status" value="1"/>
</dbReference>
<dbReference type="EMBL" id="JAUQSY010000018">
    <property type="protein sequence ID" value="MDO7877244.1"/>
    <property type="molecule type" value="Genomic_DNA"/>
</dbReference>
<keyword evidence="2" id="KW-1185">Reference proteome</keyword>
<dbReference type="SUPFAM" id="SSF102829">
    <property type="entry name" value="Cell division protein ZapA-like"/>
    <property type="match status" value="1"/>
</dbReference>
<reference evidence="1" key="1">
    <citation type="submission" date="2023-07" db="EMBL/GenBank/DDBJ databases">
        <authorList>
            <person name="Kim M.K."/>
        </authorList>
    </citation>
    <scope>NUCLEOTIDE SEQUENCE</scope>
    <source>
        <strain evidence="1">ASUV-10-1</strain>
    </source>
</reference>
<keyword evidence="1" id="KW-0132">Cell division</keyword>
<dbReference type="GO" id="GO:0051301">
    <property type="term" value="P:cell division"/>
    <property type="evidence" value="ECO:0007669"/>
    <property type="project" value="UniProtKB-KW"/>
</dbReference>
<accession>A0ABT9BG55</accession>
<dbReference type="InterPro" id="IPR036192">
    <property type="entry name" value="Cell_div_ZapA-like_sf"/>
</dbReference>
<dbReference type="InterPro" id="IPR007838">
    <property type="entry name" value="Cell_div_ZapA-like"/>
</dbReference>
<dbReference type="Proteomes" id="UP001176429">
    <property type="component" value="Unassembled WGS sequence"/>
</dbReference>
<comment type="caution">
    <text evidence="1">The sequence shown here is derived from an EMBL/GenBank/DDBJ whole genome shotgun (WGS) entry which is preliminary data.</text>
</comment>
<dbReference type="Pfam" id="PF05164">
    <property type="entry name" value="ZapA"/>
    <property type="match status" value="1"/>
</dbReference>
<keyword evidence="1" id="KW-0131">Cell cycle</keyword>
<dbReference type="RefSeq" id="WP_305008674.1">
    <property type="nucleotide sequence ID" value="NZ_JAUQSY010000018.1"/>
</dbReference>
<sequence>MTEIPIKIRIADRDYPMRVDVQDEERLRLAGRLLGEKLREFREGYGIQDKQDLLAMVALATMADQLKVSMEKDGTDAALTERLARLDGLLAGVVQRVA</sequence>
<gene>
    <name evidence="1" type="ORF">Q5H93_21035</name>
</gene>
<proteinExistence type="predicted"/>
<protein>
    <submittedName>
        <fullName evidence="1">Cell division protein ZapA</fullName>
    </submittedName>
</protein>
<name>A0ABT9BG55_9BACT</name>
<evidence type="ECO:0000313" key="1">
    <source>
        <dbReference type="EMBL" id="MDO7877244.1"/>
    </source>
</evidence>